<keyword evidence="6" id="KW-1185">Reference proteome</keyword>
<proteinExistence type="inferred from homology"/>
<dbReference type="NCBIfam" id="NF005559">
    <property type="entry name" value="PRK07231.1"/>
    <property type="match status" value="1"/>
</dbReference>
<evidence type="ECO:0000256" key="3">
    <source>
        <dbReference type="ARBA" id="ARBA00023027"/>
    </source>
</evidence>
<dbReference type="STRING" id="1193682.BJP25_19580"/>
<dbReference type="PRINTS" id="PR00080">
    <property type="entry name" value="SDRFAMILY"/>
</dbReference>
<comment type="similarity">
    <text evidence="1">Belongs to the short-chain dehydrogenases/reductases (SDR) family.</text>
</comment>
<dbReference type="InterPro" id="IPR036291">
    <property type="entry name" value="NAD(P)-bd_dom_sf"/>
</dbReference>
<dbReference type="CDD" id="cd05233">
    <property type="entry name" value="SDR_c"/>
    <property type="match status" value="1"/>
</dbReference>
<evidence type="ECO:0000313" key="6">
    <source>
        <dbReference type="Proteomes" id="UP000186040"/>
    </source>
</evidence>
<accession>A0A1Q9LLF6</accession>
<feature type="domain" description="Ketoreductase" evidence="4">
    <location>
        <begin position="10"/>
        <end position="186"/>
    </location>
</feature>
<dbReference type="RefSeq" id="WP_075975440.1">
    <property type="nucleotide sequence ID" value="NZ_MKQR01000015.1"/>
</dbReference>
<dbReference type="FunFam" id="3.40.50.720:FF:000084">
    <property type="entry name" value="Short-chain dehydrogenase reductase"/>
    <property type="match status" value="1"/>
</dbReference>
<dbReference type="PANTHER" id="PTHR24321">
    <property type="entry name" value="DEHYDROGENASES, SHORT CHAIN"/>
    <property type="match status" value="1"/>
</dbReference>
<evidence type="ECO:0000313" key="5">
    <source>
        <dbReference type="EMBL" id="OLR92829.1"/>
    </source>
</evidence>
<dbReference type="InterPro" id="IPR057326">
    <property type="entry name" value="KR_dom"/>
</dbReference>
<dbReference type="GO" id="GO:0016491">
    <property type="term" value="F:oxidoreductase activity"/>
    <property type="evidence" value="ECO:0007669"/>
    <property type="project" value="UniProtKB-KW"/>
</dbReference>
<dbReference type="PRINTS" id="PR00081">
    <property type="entry name" value="GDHRDH"/>
</dbReference>
<dbReference type="SMART" id="SM00822">
    <property type="entry name" value="PKS_KR"/>
    <property type="match status" value="1"/>
</dbReference>
<dbReference type="Proteomes" id="UP000186040">
    <property type="component" value="Unassembled WGS sequence"/>
</dbReference>
<dbReference type="OrthoDB" id="4380821at2"/>
<dbReference type="SUPFAM" id="SSF51735">
    <property type="entry name" value="NAD(P)-binding Rossmann-fold domains"/>
    <property type="match status" value="1"/>
</dbReference>
<dbReference type="Pfam" id="PF13561">
    <property type="entry name" value="adh_short_C2"/>
    <property type="match status" value="1"/>
</dbReference>
<dbReference type="AlphaFoldDB" id="A0A1Q9LLF6"/>
<dbReference type="InterPro" id="IPR002347">
    <property type="entry name" value="SDR_fam"/>
</dbReference>
<protein>
    <submittedName>
        <fullName evidence="5">Short-chain dehydrogenase</fullName>
    </submittedName>
</protein>
<keyword evidence="2" id="KW-0560">Oxidoreductase</keyword>
<gene>
    <name evidence="5" type="ORF">BJP25_19580</name>
</gene>
<sequence>MEHENLLTGKTILVTGAGRGIGAAAARLFAAEGAQVVLAARSEDQLKAVAEDITAAGGQAHTAVCDLADQDSVAAAVLATTDRFGKLDGAFNNGATGQPPGPMDGLDPAEFDRVYAVNLRGQWLAMVAEVKAIRATSGSGAIVNTSSIGSLVGNPVLPAYGAMKRGVNSLTESAALTYAAEGIRVNGVAPGPILTEMLLEWEASTPGVLDDVRARTPLGRAGTPEEVAHAAAWLLSDRSSYVTGVTLSVDGGLHAL</sequence>
<organism evidence="5 6">
    <name type="scientific">Actinokineospora bangkokensis</name>
    <dbReference type="NCBI Taxonomy" id="1193682"/>
    <lineage>
        <taxon>Bacteria</taxon>
        <taxon>Bacillati</taxon>
        <taxon>Actinomycetota</taxon>
        <taxon>Actinomycetes</taxon>
        <taxon>Pseudonocardiales</taxon>
        <taxon>Pseudonocardiaceae</taxon>
        <taxon>Actinokineospora</taxon>
    </lineage>
</organism>
<evidence type="ECO:0000256" key="2">
    <source>
        <dbReference type="ARBA" id="ARBA00023002"/>
    </source>
</evidence>
<name>A0A1Q9LLF6_9PSEU</name>
<dbReference type="PANTHER" id="PTHR24321:SF8">
    <property type="entry name" value="ESTRADIOL 17-BETA-DEHYDROGENASE 8-RELATED"/>
    <property type="match status" value="1"/>
</dbReference>
<comment type="caution">
    <text evidence="5">The sequence shown here is derived from an EMBL/GenBank/DDBJ whole genome shotgun (WGS) entry which is preliminary data.</text>
</comment>
<evidence type="ECO:0000256" key="1">
    <source>
        <dbReference type="ARBA" id="ARBA00006484"/>
    </source>
</evidence>
<dbReference type="Gene3D" id="3.40.50.720">
    <property type="entry name" value="NAD(P)-binding Rossmann-like Domain"/>
    <property type="match status" value="1"/>
</dbReference>
<keyword evidence="3" id="KW-0520">NAD</keyword>
<reference evidence="5 6" key="1">
    <citation type="submission" date="2016-10" db="EMBL/GenBank/DDBJ databases">
        <title>The Draft Genome Sequence of Actinokineospora bangkokensis 44EHWT reveals the biosynthetic pathway of antifungal compounds Thailandins with unusual extender unit butylmalonyl-CoA.</title>
        <authorList>
            <person name="Greule A."/>
            <person name="Intra B."/>
            <person name="Flemming S."/>
            <person name="Rommel M.G."/>
            <person name="Panbangred W."/>
            <person name="Bechthold A."/>
        </authorList>
    </citation>
    <scope>NUCLEOTIDE SEQUENCE [LARGE SCALE GENOMIC DNA]</scope>
    <source>
        <strain evidence="5 6">44EHW</strain>
    </source>
</reference>
<dbReference type="EMBL" id="MKQR01000015">
    <property type="protein sequence ID" value="OLR92829.1"/>
    <property type="molecule type" value="Genomic_DNA"/>
</dbReference>
<evidence type="ECO:0000259" key="4">
    <source>
        <dbReference type="SMART" id="SM00822"/>
    </source>
</evidence>